<dbReference type="Proteomes" id="UP000035352">
    <property type="component" value="Chromosome"/>
</dbReference>
<feature type="domain" description="Aldehyde oxidase/xanthine dehydrogenase a/b hammerhead" evidence="2">
    <location>
        <begin position="241"/>
        <end position="319"/>
    </location>
</feature>
<dbReference type="InterPro" id="IPR012368">
    <property type="entry name" value="OxRdtase_Mopterin-bd_su_IorB"/>
</dbReference>
<dbReference type="SMART" id="SM01008">
    <property type="entry name" value="Ald_Xan_dh_C"/>
    <property type="match status" value="1"/>
</dbReference>
<accession>A0A0G3BQP4</accession>
<evidence type="ECO:0000313" key="3">
    <source>
        <dbReference type="EMBL" id="AKJ30268.1"/>
    </source>
</evidence>
<protein>
    <submittedName>
        <fullName evidence="3">Aldehyde dehydrogenase</fullName>
    </submittedName>
</protein>
<feature type="region of interest" description="Disordered" evidence="1">
    <location>
        <begin position="1"/>
        <end position="21"/>
    </location>
</feature>
<dbReference type="PIRSF" id="PIRSF036389">
    <property type="entry name" value="IOR_B"/>
    <property type="match status" value="1"/>
</dbReference>
<feature type="compositionally biased region" description="Polar residues" evidence="1">
    <location>
        <begin position="1"/>
        <end position="10"/>
    </location>
</feature>
<sequence>MSPSHSTPSEDASPARRVDAPVSRRRFLQAGAAAGGGLLIAIRFPAAAQQHRNEPPPEAAVGKASAKATGEASGFAPGAFIRIDPAGLVTLVMHKVEMGQGTFTAMPMLIAEELEVDLSRVRLEQAPPDGQRYSDPLLGGQVTGGSTSVRGAWVPLRTAGATARVLLIQAAAARWQVPPGSCRAENGSVVHAPSGRRLGYGQLVDDASRLPLPREVKLKDAKQFRLIGKSHPRLDSPDKVNGRAVFGIDVRLPGMRVAAVSASPVVGGRLKGADDTKAKAVKGVREVLRLDNAVAVVADHMWAAKQGLAALAPTWDDGPHAGFSNATLVADMEAASQRPGAVARQDGNAAKAQASAAKRLSAVYQMPFLAHATMEPVNCTVDVRADGCDVWVGTQVPTFAQAAAAKITGLPLDKVQVHNHYLGSGFGRRLEVDFITQAVAFARQTRGPVKFVWSREEDIQHDMFRPYYYDRLAAGLDDKGLPVAWSHRVTASSIMSRFAPEAVKDGVDSDAVEGARDLPYSIENVQVDYVRHEPPVPTAFWRGVGPTHNIFVVESFIDELAAAAGRDPVDYRRALLAKVPRLRAVLDLAAAESGWGTPLKAPAGSRAGRGMAVQQAFGSYMAQVAEVVVNAQGEVAVSRVVCAVDCGQAVNPDGIAAQIESGVVFGLSAALWSEIVFDKGRAVQSNFHDYRVARMPEAPRVEVHIVPSHDAPGGIGEPGTSAIAPAITNAVYAATGQRVRQLPIRLAAAKAAGGREGAATMAR</sequence>
<gene>
    <name evidence="3" type="ORF">AAW51_3577</name>
</gene>
<dbReference type="KEGG" id="pbh:AAW51_3577"/>
<dbReference type="InterPro" id="IPR019546">
    <property type="entry name" value="TAT_signal_bac_arc"/>
</dbReference>
<dbReference type="InterPro" id="IPR046867">
    <property type="entry name" value="AldOxase/xan_DH_MoCoBD2"/>
</dbReference>
<keyword evidence="4" id="KW-1185">Reference proteome</keyword>
<dbReference type="PANTHER" id="PTHR47495">
    <property type="entry name" value="ALDEHYDE DEHYDROGENASE"/>
    <property type="match status" value="1"/>
</dbReference>
<dbReference type="GO" id="GO:0016491">
    <property type="term" value="F:oxidoreductase activity"/>
    <property type="evidence" value="ECO:0007669"/>
    <property type="project" value="InterPro"/>
</dbReference>
<dbReference type="PANTHER" id="PTHR47495:SF2">
    <property type="entry name" value="ALDEHYDE DEHYDROGENASE"/>
    <property type="match status" value="1"/>
</dbReference>
<evidence type="ECO:0000256" key="1">
    <source>
        <dbReference type="SAM" id="MobiDB-lite"/>
    </source>
</evidence>
<dbReference type="InterPro" id="IPR008274">
    <property type="entry name" value="AldOxase/xan_DH_MoCoBD1"/>
</dbReference>
<dbReference type="InterPro" id="IPR037165">
    <property type="entry name" value="AldOxase/xan_DH_Mopterin-bd_sf"/>
</dbReference>
<dbReference type="InterPro" id="IPR006311">
    <property type="entry name" value="TAT_signal"/>
</dbReference>
<name>A0A0G3BQP4_9BURK</name>
<dbReference type="Pfam" id="PF02738">
    <property type="entry name" value="MoCoBD_1"/>
    <property type="match status" value="1"/>
</dbReference>
<dbReference type="AlphaFoldDB" id="A0A0G3BQP4"/>
<dbReference type="InterPro" id="IPR000674">
    <property type="entry name" value="Ald_Oxase/Xan_DH_a/b"/>
</dbReference>
<dbReference type="SUPFAM" id="SSF56003">
    <property type="entry name" value="Molybdenum cofactor-binding domain"/>
    <property type="match status" value="2"/>
</dbReference>
<dbReference type="PROSITE" id="PS51318">
    <property type="entry name" value="TAT"/>
    <property type="match status" value="1"/>
</dbReference>
<proteinExistence type="predicted"/>
<dbReference type="EMBL" id="CP011371">
    <property type="protein sequence ID" value="AKJ30268.1"/>
    <property type="molecule type" value="Genomic_DNA"/>
</dbReference>
<organism evidence="3 4">
    <name type="scientific">Caldimonas brevitalea</name>
    <dbReference type="NCBI Taxonomy" id="413882"/>
    <lineage>
        <taxon>Bacteria</taxon>
        <taxon>Pseudomonadati</taxon>
        <taxon>Pseudomonadota</taxon>
        <taxon>Betaproteobacteria</taxon>
        <taxon>Burkholderiales</taxon>
        <taxon>Sphaerotilaceae</taxon>
        <taxon>Caldimonas</taxon>
    </lineage>
</organism>
<evidence type="ECO:0000259" key="2">
    <source>
        <dbReference type="SMART" id="SM01008"/>
    </source>
</evidence>
<dbReference type="Gene3D" id="3.90.1170.50">
    <property type="entry name" value="Aldehyde oxidase/xanthine dehydrogenase, a/b hammerhead"/>
    <property type="match status" value="1"/>
</dbReference>
<dbReference type="InterPro" id="IPR052516">
    <property type="entry name" value="N-heterocyclic_Hydroxylase"/>
</dbReference>
<dbReference type="RefSeq" id="WP_047195675.1">
    <property type="nucleotide sequence ID" value="NZ_CP011371.1"/>
</dbReference>
<dbReference type="STRING" id="413882.AAW51_3577"/>
<dbReference type="OrthoDB" id="9767994at2"/>
<dbReference type="Pfam" id="PF20256">
    <property type="entry name" value="MoCoBD_2"/>
    <property type="match status" value="2"/>
</dbReference>
<reference evidence="3 4" key="1">
    <citation type="submission" date="2015-05" db="EMBL/GenBank/DDBJ databases">
        <authorList>
            <person name="Tang B."/>
            <person name="Yu Y."/>
        </authorList>
    </citation>
    <scope>NUCLEOTIDE SEQUENCE [LARGE SCALE GENOMIC DNA]</scope>
    <source>
        <strain evidence="3 4">DSM 7029</strain>
    </source>
</reference>
<dbReference type="Gene3D" id="3.30.365.10">
    <property type="entry name" value="Aldehyde oxidase/xanthine dehydrogenase, molybdopterin binding domain"/>
    <property type="match status" value="4"/>
</dbReference>
<evidence type="ECO:0000313" key="4">
    <source>
        <dbReference type="Proteomes" id="UP000035352"/>
    </source>
</evidence>
<dbReference type="PATRIC" id="fig|413882.6.peg.3736"/>
<dbReference type="NCBIfam" id="TIGR01409">
    <property type="entry name" value="TAT_signal_seq"/>
    <property type="match status" value="1"/>
</dbReference>